<organism evidence="4 5">
    <name type="scientific">Deinococcus rufus</name>
    <dbReference type="NCBI Taxonomy" id="2136097"/>
    <lineage>
        <taxon>Bacteria</taxon>
        <taxon>Thermotogati</taxon>
        <taxon>Deinococcota</taxon>
        <taxon>Deinococci</taxon>
        <taxon>Deinococcales</taxon>
        <taxon>Deinococcaceae</taxon>
        <taxon>Deinococcus</taxon>
    </lineage>
</organism>
<dbReference type="PANTHER" id="PTHR45228:SF8">
    <property type="entry name" value="TWO-COMPONENT RESPONSE REGULATOR-RELATED"/>
    <property type="match status" value="1"/>
</dbReference>
<sequence length="345" mass="38864">MTPSEQPRPSAEGDYLRLLEAMPVMLWTADADGRWVHVNRQWIEFTGLMDDVGAFGFEAALHPDDLERTITCWRQSVARAEPYEIEYRLRCHDGTYRWFLIRGVPVADPQGRGIAWVGTCTDIEEQKQARQAAMAMRESAVRALGLALETRDRETHGHTDRVTQLALRLGHALHLSDTQLNALRLGAYLHDIGKLAIPDALLLKPGTLDEREWQLMRIHPVEGERFAAALGFLPPEATDLIRHHHERWDGAGYPDGQRGEHIPLLARLFSVVDVYDALLSERPYKRAWTPDEARTELRRQAGTQFDAGMVETFLTLLQRPDDRSANSGNPPVAPAPGDGPDRPPN</sequence>
<protein>
    <submittedName>
        <fullName evidence="4">HD domain-containing phosphohydrolase</fullName>
    </submittedName>
</protein>
<dbReference type="Proteomes" id="UP001595803">
    <property type="component" value="Unassembled WGS sequence"/>
</dbReference>
<feature type="region of interest" description="Disordered" evidence="1">
    <location>
        <begin position="317"/>
        <end position="345"/>
    </location>
</feature>
<dbReference type="SUPFAM" id="SSF109604">
    <property type="entry name" value="HD-domain/PDEase-like"/>
    <property type="match status" value="1"/>
</dbReference>
<dbReference type="Pfam" id="PF13487">
    <property type="entry name" value="HD_5"/>
    <property type="match status" value="1"/>
</dbReference>
<proteinExistence type="predicted"/>
<feature type="domain" description="HD-GYP" evidence="3">
    <location>
        <begin position="133"/>
        <end position="329"/>
    </location>
</feature>
<gene>
    <name evidence="4" type="ORF">ACFOSB_06680</name>
</gene>
<evidence type="ECO:0000259" key="2">
    <source>
        <dbReference type="PROSITE" id="PS50113"/>
    </source>
</evidence>
<dbReference type="PROSITE" id="PS50113">
    <property type="entry name" value="PAC"/>
    <property type="match status" value="1"/>
</dbReference>
<dbReference type="NCBIfam" id="TIGR00229">
    <property type="entry name" value="sensory_box"/>
    <property type="match status" value="1"/>
</dbReference>
<dbReference type="InterPro" id="IPR035965">
    <property type="entry name" value="PAS-like_dom_sf"/>
</dbReference>
<accession>A0ABV7Z8H3</accession>
<dbReference type="InterPro" id="IPR013655">
    <property type="entry name" value="PAS_fold_3"/>
</dbReference>
<reference evidence="5" key="1">
    <citation type="journal article" date="2019" name="Int. J. Syst. Evol. Microbiol.">
        <title>The Global Catalogue of Microorganisms (GCM) 10K type strain sequencing project: providing services to taxonomists for standard genome sequencing and annotation.</title>
        <authorList>
            <consortium name="The Broad Institute Genomics Platform"/>
            <consortium name="The Broad Institute Genome Sequencing Center for Infectious Disease"/>
            <person name="Wu L."/>
            <person name="Ma J."/>
        </authorList>
    </citation>
    <scope>NUCLEOTIDE SEQUENCE [LARGE SCALE GENOMIC DNA]</scope>
    <source>
        <strain evidence="5">CCTCC AB 2017081</strain>
    </source>
</reference>
<dbReference type="EMBL" id="JBHRZG010000006">
    <property type="protein sequence ID" value="MFC3832540.1"/>
    <property type="molecule type" value="Genomic_DNA"/>
</dbReference>
<dbReference type="CDD" id="cd00077">
    <property type="entry name" value="HDc"/>
    <property type="match status" value="1"/>
</dbReference>
<dbReference type="SMART" id="SM00086">
    <property type="entry name" value="PAC"/>
    <property type="match status" value="1"/>
</dbReference>
<dbReference type="CDD" id="cd00130">
    <property type="entry name" value="PAS"/>
    <property type="match status" value="1"/>
</dbReference>
<dbReference type="Pfam" id="PF08447">
    <property type="entry name" value="PAS_3"/>
    <property type="match status" value="1"/>
</dbReference>
<evidence type="ECO:0000256" key="1">
    <source>
        <dbReference type="SAM" id="MobiDB-lite"/>
    </source>
</evidence>
<dbReference type="InterPro" id="IPR000014">
    <property type="entry name" value="PAS"/>
</dbReference>
<dbReference type="SUPFAM" id="SSF55785">
    <property type="entry name" value="PYP-like sensor domain (PAS domain)"/>
    <property type="match status" value="1"/>
</dbReference>
<feature type="domain" description="PAC" evidence="2">
    <location>
        <begin position="83"/>
        <end position="135"/>
    </location>
</feature>
<evidence type="ECO:0000259" key="3">
    <source>
        <dbReference type="PROSITE" id="PS51832"/>
    </source>
</evidence>
<dbReference type="InterPro" id="IPR052020">
    <property type="entry name" value="Cyclic_di-GMP/3'3'-cGAMP_PDE"/>
</dbReference>
<keyword evidence="5" id="KW-1185">Reference proteome</keyword>
<dbReference type="InterPro" id="IPR000700">
    <property type="entry name" value="PAS-assoc_C"/>
</dbReference>
<name>A0ABV7Z8H3_9DEIO</name>
<comment type="caution">
    <text evidence="4">The sequence shown here is derived from an EMBL/GenBank/DDBJ whole genome shotgun (WGS) entry which is preliminary data.</text>
</comment>
<dbReference type="RefSeq" id="WP_322474088.1">
    <property type="nucleotide sequence ID" value="NZ_JBHRZG010000006.1"/>
</dbReference>
<evidence type="ECO:0000313" key="4">
    <source>
        <dbReference type="EMBL" id="MFC3832540.1"/>
    </source>
</evidence>
<dbReference type="InterPro" id="IPR003607">
    <property type="entry name" value="HD/PDEase_dom"/>
</dbReference>
<evidence type="ECO:0000313" key="5">
    <source>
        <dbReference type="Proteomes" id="UP001595803"/>
    </source>
</evidence>
<dbReference type="InterPro" id="IPR037522">
    <property type="entry name" value="HD_GYP_dom"/>
</dbReference>
<dbReference type="InterPro" id="IPR001610">
    <property type="entry name" value="PAC"/>
</dbReference>
<dbReference type="SMART" id="SM00471">
    <property type="entry name" value="HDc"/>
    <property type="match status" value="1"/>
</dbReference>
<dbReference type="PANTHER" id="PTHR45228">
    <property type="entry name" value="CYCLIC DI-GMP PHOSPHODIESTERASE TM_0186-RELATED"/>
    <property type="match status" value="1"/>
</dbReference>
<dbReference type="Gene3D" id="1.10.3210.10">
    <property type="entry name" value="Hypothetical protein af1432"/>
    <property type="match status" value="1"/>
</dbReference>
<dbReference type="PROSITE" id="PS51832">
    <property type="entry name" value="HD_GYP"/>
    <property type="match status" value="1"/>
</dbReference>
<dbReference type="Gene3D" id="3.30.450.20">
    <property type="entry name" value="PAS domain"/>
    <property type="match status" value="1"/>
</dbReference>